<organism evidence="1">
    <name type="scientific">viral metagenome</name>
    <dbReference type="NCBI Taxonomy" id="1070528"/>
    <lineage>
        <taxon>unclassified sequences</taxon>
        <taxon>metagenomes</taxon>
        <taxon>organismal metagenomes</taxon>
    </lineage>
</organism>
<evidence type="ECO:0000313" key="1">
    <source>
        <dbReference type="EMBL" id="QJA86708.1"/>
    </source>
</evidence>
<reference evidence="1" key="1">
    <citation type="submission" date="2020-03" db="EMBL/GenBank/DDBJ databases">
        <title>The deep terrestrial virosphere.</title>
        <authorList>
            <person name="Holmfeldt K."/>
            <person name="Nilsson E."/>
            <person name="Simone D."/>
            <person name="Lopez-Fernandez M."/>
            <person name="Wu X."/>
            <person name="de Brujin I."/>
            <person name="Lundin D."/>
            <person name="Andersson A."/>
            <person name="Bertilsson S."/>
            <person name="Dopson M."/>
        </authorList>
    </citation>
    <scope>NUCLEOTIDE SEQUENCE</scope>
    <source>
        <strain evidence="1">MM415B03132</strain>
    </source>
</reference>
<sequence length="109" mass="12971">MTKKRGGMMDNKSGRLREENKILWKHNKQRAEEIKKLHTYGDIYEEDYHNMKDERDEFKNKYHELIRAVGNKYKGETRHETALRYIKIAEQSLEGQVGATTKKSREGEV</sequence>
<dbReference type="EMBL" id="MT142654">
    <property type="protein sequence ID" value="QJA86708.1"/>
    <property type="molecule type" value="Genomic_DNA"/>
</dbReference>
<gene>
    <name evidence="1" type="ORF">MM415B03132_0014</name>
</gene>
<accession>A0A6M3L026</accession>
<proteinExistence type="predicted"/>
<dbReference type="AlphaFoldDB" id="A0A6M3L026"/>
<protein>
    <submittedName>
        <fullName evidence="1">Uncharacterized protein</fullName>
    </submittedName>
</protein>
<name>A0A6M3L026_9ZZZZ</name>